<dbReference type="PROSITE" id="PS00101">
    <property type="entry name" value="HEXAPEP_TRANSFERASES"/>
    <property type="match status" value="1"/>
</dbReference>
<proteinExistence type="inferred from homology"/>
<dbReference type="AlphaFoldDB" id="A0A9D1TLZ3"/>
<keyword evidence="2" id="KW-0808">Transferase</keyword>
<dbReference type="CDD" id="cd03357">
    <property type="entry name" value="LbH_MAT_GAT"/>
    <property type="match status" value="1"/>
</dbReference>
<comment type="similarity">
    <text evidence="1">Belongs to the transferase hexapeptide repeat family.</text>
</comment>
<evidence type="ECO:0000256" key="1">
    <source>
        <dbReference type="ARBA" id="ARBA00007274"/>
    </source>
</evidence>
<dbReference type="InterPro" id="IPR001451">
    <property type="entry name" value="Hexapep"/>
</dbReference>
<keyword evidence="3" id="KW-0677">Repeat</keyword>
<dbReference type="PANTHER" id="PTHR23416:SF23">
    <property type="entry name" value="ACETYLTRANSFERASE C18B11.09C-RELATED"/>
    <property type="match status" value="1"/>
</dbReference>
<reference evidence="4" key="2">
    <citation type="submission" date="2021-04" db="EMBL/GenBank/DDBJ databases">
        <authorList>
            <person name="Gilroy R."/>
        </authorList>
    </citation>
    <scope>NUCLEOTIDE SEQUENCE</scope>
    <source>
        <strain evidence="4">5790</strain>
    </source>
</reference>
<reference evidence="4" key="1">
    <citation type="journal article" date="2021" name="PeerJ">
        <title>Extensive microbial diversity within the chicken gut microbiome revealed by metagenomics and culture.</title>
        <authorList>
            <person name="Gilroy R."/>
            <person name="Ravi A."/>
            <person name="Getino M."/>
            <person name="Pursley I."/>
            <person name="Horton D.L."/>
            <person name="Alikhan N.F."/>
            <person name="Baker D."/>
            <person name="Gharbi K."/>
            <person name="Hall N."/>
            <person name="Watson M."/>
            <person name="Adriaenssens E.M."/>
            <person name="Foster-Nyarko E."/>
            <person name="Jarju S."/>
            <person name="Secka A."/>
            <person name="Antonio M."/>
            <person name="Oren A."/>
            <person name="Chaudhuri R.R."/>
            <person name="La Ragione R."/>
            <person name="Hildebrand F."/>
            <person name="Pallen M.J."/>
        </authorList>
    </citation>
    <scope>NUCLEOTIDE SEQUENCE</scope>
    <source>
        <strain evidence="4">5790</strain>
    </source>
</reference>
<protein>
    <submittedName>
        <fullName evidence="4">Sugar O-acetyltransferase</fullName>
    </submittedName>
</protein>
<dbReference type="Pfam" id="PF14602">
    <property type="entry name" value="Hexapep_2"/>
    <property type="match status" value="1"/>
</dbReference>
<dbReference type="EMBL" id="DXIJ01000043">
    <property type="protein sequence ID" value="HIV85609.1"/>
    <property type="molecule type" value="Genomic_DNA"/>
</dbReference>
<dbReference type="GO" id="GO:0008374">
    <property type="term" value="F:O-acyltransferase activity"/>
    <property type="evidence" value="ECO:0007669"/>
    <property type="project" value="TreeGrafter"/>
</dbReference>
<dbReference type="InterPro" id="IPR051159">
    <property type="entry name" value="Hexapeptide_acetyltransf"/>
</dbReference>
<gene>
    <name evidence="4" type="ORF">H9900_02230</name>
</gene>
<accession>A0A9D1TLZ3</accession>
<dbReference type="PANTHER" id="PTHR23416">
    <property type="entry name" value="SIALIC ACID SYNTHASE-RELATED"/>
    <property type="match status" value="1"/>
</dbReference>
<dbReference type="InterPro" id="IPR018357">
    <property type="entry name" value="Hexapep_transf_CS"/>
</dbReference>
<dbReference type="Proteomes" id="UP000824162">
    <property type="component" value="Unassembled WGS sequence"/>
</dbReference>
<organism evidence="4 5">
    <name type="scientific">Candidatus Monoglobus merdigallinarum</name>
    <dbReference type="NCBI Taxonomy" id="2838698"/>
    <lineage>
        <taxon>Bacteria</taxon>
        <taxon>Bacillati</taxon>
        <taxon>Bacillota</taxon>
        <taxon>Clostridia</taxon>
        <taxon>Monoglobales</taxon>
        <taxon>Monoglobaceae</taxon>
        <taxon>Monoglobus</taxon>
    </lineage>
</organism>
<dbReference type="InterPro" id="IPR011004">
    <property type="entry name" value="Trimer_LpxA-like_sf"/>
</dbReference>
<evidence type="ECO:0000256" key="2">
    <source>
        <dbReference type="ARBA" id="ARBA00022679"/>
    </source>
</evidence>
<evidence type="ECO:0000256" key="3">
    <source>
        <dbReference type="ARBA" id="ARBA00022737"/>
    </source>
</evidence>
<sequence length="165" mass="17427">MSKLSQEAIKITTEINSKYHTPEEIRGLFSKLIGKPVDDGFGLFPPFTTDCGKNIELGKRVFINSGCRFQDQGGITIGDNVLIGHNVVIATLNHNIQPEKRANLIPAPVKIGSGVWIGSGAVILPGVTIGDNAVIGAGAVVTKDVPENTVVAGTPAKVMQTIEIK</sequence>
<evidence type="ECO:0000313" key="5">
    <source>
        <dbReference type="Proteomes" id="UP000824162"/>
    </source>
</evidence>
<dbReference type="Gene3D" id="2.160.10.10">
    <property type="entry name" value="Hexapeptide repeat proteins"/>
    <property type="match status" value="1"/>
</dbReference>
<name>A0A9D1TLZ3_9FIRM</name>
<comment type="caution">
    <text evidence="4">The sequence shown here is derived from an EMBL/GenBank/DDBJ whole genome shotgun (WGS) entry which is preliminary data.</text>
</comment>
<dbReference type="SUPFAM" id="SSF51161">
    <property type="entry name" value="Trimeric LpxA-like enzymes"/>
    <property type="match status" value="1"/>
</dbReference>
<evidence type="ECO:0000313" key="4">
    <source>
        <dbReference type="EMBL" id="HIV85609.1"/>
    </source>
</evidence>
<dbReference type="Pfam" id="PF00132">
    <property type="entry name" value="Hexapep"/>
    <property type="match status" value="1"/>
</dbReference>